<feature type="compositionally biased region" description="Low complexity" evidence="1">
    <location>
        <begin position="128"/>
        <end position="143"/>
    </location>
</feature>
<protein>
    <submittedName>
        <fullName evidence="2">Uncharacterized protein</fullName>
    </submittedName>
</protein>
<comment type="caution">
    <text evidence="2">The sequence shown here is derived from an EMBL/GenBank/DDBJ whole genome shotgun (WGS) entry which is preliminary data.</text>
</comment>
<dbReference type="Proteomes" id="UP000660262">
    <property type="component" value="Unassembled WGS sequence"/>
</dbReference>
<name>A0A830HP52_9CHLO</name>
<evidence type="ECO:0000313" key="3">
    <source>
        <dbReference type="Proteomes" id="UP000660262"/>
    </source>
</evidence>
<evidence type="ECO:0000256" key="1">
    <source>
        <dbReference type="SAM" id="MobiDB-lite"/>
    </source>
</evidence>
<reference evidence="2" key="1">
    <citation type="submission" date="2020-10" db="EMBL/GenBank/DDBJ databases">
        <title>Unveiling of a novel bifunctional photoreceptor, Dualchrome1, isolated from a cosmopolitan green alga.</title>
        <authorList>
            <person name="Suzuki S."/>
            <person name="Kawachi M."/>
        </authorList>
    </citation>
    <scope>NUCLEOTIDE SEQUENCE</scope>
    <source>
        <strain evidence="2">NIES 2893</strain>
    </source>
</reference>
<accession>A0A830HP52</accession>
<feature type="region of interest" description="Disordered" evidence="1">
    <location>
        <begin position="90"/>
        <end position="162"/>
    </location>
</feature>
<evidence type="ECO:0000313" key="2">
    <source>
        <dbReference type="EMBL" id="GHP09236.1"/>
    </source>
</evidence>
<dbReference type="AlphaFoldDB" id="A0A830HP52"/>
<keyword evidence="3" id="KW-1185">Reference proteome</keyword>
<feature type="compositionally biased region" description="Acidic residues" evidence="1">
    <location>
        <begin position="117"/>
        <end position="127"/>
    </location>
</feature>
<dbReference type="OrthoDB" id="567774at2759"/>
<gene>
    <name evidence="2" type="ORF">PPROV_000797300</name>
</gene>
<proteinExistence type="predicted"/>
<sequence>MAPTTTTPPPSSKRQKVTESILASSASLIDAIVASSLPCSSSNNSNNQRTLLTAALSANMSRLAPHVPPSHFKLSTTPLLQYGRTLNLLPLPSDIPPPRSSLATPPVGLERSHDDNNADDDDDENNDDSPPSDSPPQQQQQQQLPKAFEEHPPGSSNVTAPSFLFNYKPAQHRAIAAKSEAESERITLNRPCEPPPNETATKWHGKTPMFFAAVTIVDADEPDREFKFDLTEPLTYNSHGACFNIGIGNDGSPLISYSIVRSFYQLPDGSMWAEHEDFYDSEDLDALAKRTGNRALRKALDKPATAASIPDECKPDMQLVRRSGRFHSRLETVEEELYVYDRDEFARRVAEEKLVGHVNSTYWYHAENDPVDGM</sequence>
<dbReference type="EMBL" id="BNJQ01000024">
    <property type="protein sequence ID" value="GHP09236.1"/>
    <property type="molecule type" value="Genomic_DNA"/>
</dbReference>
<feature type="region of interest" description="Disordered" evidence="1">
    <location>
        <begin position="175"/>
        <end position="203"/>
    </location>
</feature>
<organism evidence="2 3">
    <name type="scientific">Pycnococcus provasolii</name>
    <dbReference type="NCBI Taxonomy" id="41880"/>
    <lineage>
        <taxon>Eukaryota</taxon>
        <taxon>Viridiplantae</taxon>
        <taxon>Chlorophyta</taxon>
        <taxon>Pseudoscourfieldiophyceae</taxon>
        <taxon>Pseudoscourfieldiales</taxon>
        <taxon>Pycnococcaceae</taxon>
        <taxon>Pycnococcus</taxon>
    </lineage>
</organism>